<gene>
    <name evidence="10" type="ORF">DSLASN_38130</name>
</gene>
<evidence type="ECO:0000256" key="4">
    <source>
        <dbReference type="ARBA" id="ARBA00022737"/>
    </source>
</evidence>
<evidence type="ECO:0000256" key="1">
    <source>
        <dbReference type="ARBA" id="ARBA00022448"/>
    </source>
</evidence>
<dbReference type="SUPFAM" id="SSF54862">
    <property type="entry name" value="4Fe-4S ferredoxins"/>
    <property type="match status" value="1"/>
</dbReference>
<evidence type="ECO:0000256" key="5">
    <source>
        <dbReference type="ARBA" id="ARBA00022982"/>
    </source>
</evidence>
<dbReference type="PROSITE" id="PS00198">
    <property type="entry name" value="4FE4S_FER_1"/>
    <property type="match status" value="2"/>
</dbReference>
<dbReference type="Pfam" id="PF00037">
    <property type="entry name" value="Fer4"/>
    <property type="match status" value="1"/>
</dbReference>
<dbReference type="InterPro" id="IPR026816">
    <property type="entry name" value="Flavodoxin_dom"/>
</dbReference>
<reference evidence="10 11" key="1">
    <citation type="submission" date="2021-02" db="EMBL/GenBank/DDBJ databases">
        <title>Complete genome of Desulfoluna sp. strain ASN36.</title>
        <authorList>
            <person name="Takahashi A."/>
            <person name="Kojima H."/>
            <person name="Fukui M."/>
        </authorList>
    </citation>
    <scope>NUCLEOTIDE SEQUENCE [LARGE SCALE GENOMIC DNA]</scope>
    <source>
        <strain evidence="10 11">ASN36</strain>
    </source>
</reference>
<evidence type="ECO:0000256" key="7">
    <source>
        <dbReference type="ARBA" id="ARBA00023014"/>
    </source>
</evidence>
<dbReference type="PROSITE" id="PS50902">
    <property type="entry name" value="FLAVODOXIN_LIKE"/>
    <property type="match status" value="1"/>
</dbReference>
<evidence type="ECO:0000256" key="3">
    <source>
        <dbReference type="ARBA" id="ARBA00022723"/>
    </source>
</evidence>
<evidence type="ECO:0000313" key="11">
    <source>
        <dbReference type="Proteomes" id="UP001320148"/>
    </source>
</evidence>
<keyword evidence="7" id="KW-0411">Iron-sulfur</keyword>
<dbReference type="Proteomes" id="UP001320148">
    <property type="component" value="Chromosome"/>
</dbReference>
<dbReference type="InterPro" id="IPR029039">
    <property type="entry name" value="Flavoprotein-like_sf"/>
</dbReference>
<evidence type="ECO:0008006" key="12">
    <source>
        <dbReference type="Google" id="ProtNLM"/>
    </source>
</evidence>
<dbReference type="NCBIfam" id="NF038196">
    <property type="entry name" value="ferrodoxin_EFR1"/>
    <property type="match status" value="1"/>
</dbReference>
<dbReference type="Gene3D" id="3.30.70.20">
    <property type="match status" value="1"/>
</dbReference>
<proteinExistence type="predicted"/>
<organism evidence="10 11">
    <name type="scientific">Desulfoluna limicola</name>
    <dbReference type="NCBI Taxonomy" id="2810562"/>
    <lineage>
        <taxon>Bacteria</taxon>
        <taxon>Pseudomonadati</taxon>
        <taxon>Thermodesulfobacteriota</taxon>
        <taxon>Desulfobacteria</taxon>
        <taxon>Desulfobacterales</taxon>
        <taxon>Desulfolunaceae</taxon>
        <taxon>Desulfoluna</taxon>
    </lineage>
</organism>
<keyword evidence="6" id="KW-0408">Iron</keyword>
<evidence type="ECO:0000256" key="6">
    <source>
        <dbReference type="ARBA" id="ARBA00023004"/>
    </source>
</evidence>
<dbReference type="Pfam" id="PF12724">
    <property type="entry name" value="Flavodoxin_5"/>
    <property type="match status" value="1"/>
</dbReference>
<keyword evidence="2" id="KW-0004">4Fe-4S</keyword>
<feature type="domain" description="Flavodoxin-like" evidence="8">
    <location>
        <begin position="28"/>
        <end position="184"/>
    </location>
</feature>
<dbReference type="InterPro" id="IPR050572">
    <property type="entry name" value="Fe-S_Ferredoxin"/>
</dbReference>
<name>A0ABN6F901_9BACT</name>
<evidence type="ECO:0000256" key="2">
    <source>
        <dbReference type="ARBA" id="ARBA00022485"/>
    </source>
</evidence>
<keyword evidence="4" id="KW-0677">Repeat</keyword>
<dbReference type="Gene3D" id="3.40.50.360">
    <property type="match status" value="1"/>
</dbReference>
<dbReference type="EMBL" id="AP024488">
    <property type="protein sequence ID" value="BCS98181.1"/>
    <property type="molecule type" value="Genomic_DNA"/>
</dbReference>
<dbReference type="InterPro" id="IPR017896">
    <property type="entry name" value="4Fe4S_Fe-S-bd"/>
</dbReference>
<feature type="domain" description="4Fe-4S ferredoxin-type" evidence="9">
    <location>
        <begin position="219"/>
        <end position="248"/>
    </location>
</feature>
<dbReference type="PANTHER" id="PTHR43687">
    <property type="entry name" value="ADENYLYLSULFATE REDUCTASE, BETA SUBUNIT"/>
    <property type="match status" value="1"/>
</dbReference>
<dbReference type="PANTHER" id="PTHR43687:SF6">
    <property type="entry name" value="L-ASPARTATE SEMIALDEHYDE SULFURTRANSFERASE IRON-SULFUR SUBUNIT"/>
    <property type="match status" value="1"/>
</dbReference>
<protein>
    <recommendedName>
        <fullName evidence="12">4Fe-4S dicluster domain-containing protein</fullName>
    </recommendedName>
</protein>
<feature type="domain" description="4Fe-4S ferredoxin-type" evidence="9">
    <location>
        <begin position="249"/>
        <end position="275"/>
    </location>
</feature>
<dbReference type="InterPro" id="IPR008254">
    <property type="entry name" value="Flavodoxin/NO_synth"/>
</dbReference>
<keyword evidence="3" id="KW-0479">Metal-binding</keyword>
<dbReference type="InterPro" id="IPR017900">
    <property type="entry name" value="4Fe4S_Fe_S_CS"/>
</dbReference>
<keyword evidence="5" id="KW-0249">Electron transport</keyword>
<dbReference type="PROSITE" id="PS51379">
    <property type="entry name" value="4FE4S_FER_2"/>
    <property type="match status" value="2"/>
</dbReference>
<dbReference type="InterPro" id="IPR047964">
    <property type="entry name" value="EFR1-like"/>
</dbReference>
<keyword evidence="11" id="KW-1185">Reference proteome</keyword>
<evidence type="ECO:0000259" key="8">
    <source>
        <dbReference type="PROSITE" id="PS50902"/>
    </source>
</evidence>
<evidence type="ECO:0000259" key="9">
    <source>
        <dbReference type="PROSITE" id="PS51379"/>
    </source>
</evidence>
<dbReference type="SUPFAM" id="SSF52218">
    <property type="entry name" value="Flavoproteins"/>
    <property type="match status" value="1"/>
</dbReference>
<sequence length="297" mass="32040">MMAMGLPLTGCAGNKPQPFEPPNKLGNALVVWNSQTGNTKRAGLLIAETLVNQGVQVDARDYRKTDTALLQQVDLIVAGTPVHFFDIPQNFKAWLDSLPELGGTPVASYVTFGGAGHNQHNTACRVLEHMVEKGGIPIGVEAFGNISMYAITWSTGREARTLKYKHLPDQASCDAIRGYAHKVSKQALSGQSVVIDKEFFALEILKGGPSTWGAKLLVDRHEVNTETCIHCGTCVATCPTGAINPDAGTVESKRCLFCLGCINTCPAEAVEMEYMGKKVYGFPTFARKHGISTPICR</sequence>
<evidence type="ECO:0000313" key="10">
    <source>
        <dbReference type="EMBL" id="BCS98181.1"/>
    </source>
</evidence>
<keyword evidence="1" id="KW-0813">Transport</keyword>
<accession>A0ABN6F901</accession>